<name>A0A1I3D2Z2_SELRU</name>
<dbReference type="OrthoDB" id="1665562at2"/>
<organism evidence="1 2">
    <name type="scientific">Selenomonas ruminantium</name>
    <dbReference type="NCBI Taxonomy" id="971"/>
    <lineage>
        <taxon>Bacteria</taxon>
        <taxon>Bacillati</taxon>
        <taxon>Bacillota</taxon>
        <taxon>Negativicutes</taxon>
        <taxon>Selenomonadales</taxon>
        <taxon>Selenomonadaceae</taxon>
        <taxon>Selenomonas</taxon>
    </lineage>
</organism>
<proteinExistence type="predicted"/>
<dbReference type="InterPro" id="IPR025460">
    <property type="entry name" value="DUF4280"/>
</dbReference>
<sequence length="179" mass="19846">MGAKEYMTMMSDYTKCTYGSMKNQINMRDDHGVLSRKTGKAVLNANDHKWQENILGYGMCSAFCDDNNEYAQLINSAQQNGNRFVRPRVKCVCHARTEEAWRDGDKHFVIEGAPVLTKESTLECRWGGVISFCDPPKPGDDDVPQTMGEKAAGAIAGVASSLKKETEAIKKSLTKDNTK</sequence>
<dbReference type="Proteomes" id="UP000183639">
    <property type="component" value="Unassembled WGS sequence"/>
</dbReference>
<dbReference type="Pfam" id="PF14107">
    <property type="entry name" value="DUF4280"/>
    <property type="match status" value="1"/>
</dbReference>
<dbReference type="EMBL" id="FOQK01000005">
    <property type="protein sequence ID" value="SFH80871.1"/>
    <property type="molecule type" value="Genomic_DNA"/>
</dbReference>
<reference evidence="1 2" key="1">
    <citation type="submission" date="2016-10" db="EMBL/GenBank/DDBJ databases">
        <authorList>
            <person name="de Groot N.N."/>
        </authorList>
    </citation>
    <scope>NUCLEOTIDE SEQUENCE [LARGE SCALE GENOMIC DNA]</scope>
    <source>
        <strain evidence="1 2">Z108</strain>
    </source>
</reference>
<protein>
    <recommendedName>
        <fullName evidence="3">DUF4280 domain-containing protein</fullName>
    </recommendedName>
</protein>
<accession>A0A1I3D2Z2</accession>
<evidence type="ECO:0008006" key="3">
    <source>
        <dbReference type="Google" id="ProtNLM"/>
    </source>
</evidence>
<dbReference type="AlphaFoldDB" id="A0A1I3D2Z2"/>
<evidence type="ECO:0000313" key="1">
    <source>
        <dbReference type="EMBL" id="SFH80871.1"/>
    </source>
</evidence>
<gene>
    <name evidence="1" type="ORF">SAMN04487861_10554</name>
</gene>
<dbReference type="RefSeq" id="WP_075442501.1">
    <property type="nucleotide sequence ID" value="NZ_FOQK01000005.1"/>
</dbReference>
<evidence type="ECO:0000313" key="2">
    <source>
        <dbReference type="Proteomes" id="UP000183639"/>
    </source>
</evidence>